<dbReference type="InterPro" id="IPR000672">
    <property type="entry name" value="THF_DH/CycHdrlase"/>
</dbReference>
<dbReference type="Gene3D" id="3.40.50.720">
    <property type="entry name" value="NAD(P)-binding Rossmann-like Domain"/>
    <property type="match status" value="1"/>
</dbReference>
<proteinExistence type="inferred from homology"/>
<keyword evidence="8 11" id="KW-0368">Histidine biosynthesis</keyword>
<evidence type="ECO:0000313" key="15">
    <source>
        <dbReference type="Proteomes" id="UP001061862"/>
    </source>
</evidence>
<keyword evidence="6 11" id="KW-0521">NADP</keyword>
<dbReference type="InterPro" id="IPR046346">
    <property type="entry name" value="Aminoacid_DH-like_N_sf"/>
</dbReference>
<dbReference type="EMBL" id="CP104965">
    <property type="protein sequence ID" value="UXN69964.1"/>
    <property type="molecule type" value="Genomic_DNA"/>
</dbReference>
<comment type="catalytic activity">
    <reaction evidence="11">
        <text>(6R)-5,10-methenyltetrahydrofolate + H2O = (6R)-10-formyltetrahydrofolate + H(+)</text>
        <dbReference type="Rhea" id="RHEA:23700"/>
        <dbReference type="ChEBI" id="CHEBI:15377"/>
        <dbReference type="ChEBI" id="CHEBI:15378"/>
        <dbReference type="ChEBI" id="CHEBI:57455"/>
        <dbReference type="ChEBI" id="CHEBI:195366"/>
        <dbReference type="EC" id="3.5.4.9"/>
    </reaction>
</comment>
<evidence type="ECO:0000256" key="1">
    <source>
        <dbReference type="ARBA" id="ARBA00004777"/>
    </source>
</evidence>
<sequence length="278" mass="28424">MQTRIFSGLDIARDVHAETLRRAQDAGIRPTCRVLLDASNAGARAYATRQQEMAEQAGIALTVLAYASDPLAIYRQLAALRDDPAVDAVITLYPLPQGVDAIAAALAIGAEKDVDGLHPMNAGNLLLGAPGRGAATAQASVICAEALFGNLAGAKVAVVGASPVVGRPLTMMLLDRNATVSVGHAATRDLAALTRQADIVVSATGVAGLITADHIAQGAILIDVGISRSNGQILGDVDLASVEGKATAVTHAPDGVGPITTACLFRNIFGTALSRRPQ</sequence>
<keyword evidence="5 11" id="KW-0378">Hydrolase</keyword>
<evidence type="ECO:0000256" key="4">
    <source>
        <dbReference type="ARBA" id="ARBA00022755"/>
    </source>
</evidence>
<dbReference type="SUPFAM" id="SSF53223">
    <property type="entry name" value="Aminoacid dehydrogenase-like, N-terminal domain"/>
    <property type="match status" value="1"/>
</dbReference>
<feature type="binding site" evidence="11">
    <location>
        <position position="226"/>
    </location>
    <ligand>
        <name>NADP(+)</name>
        <dbReference type="ChEBI" id="CHEBI:58349"/>
    </ligand>
</feature>
<dbReference type="SUPFAM" id="SSF51735">
    <property type="entry name" value="NAD(P)-binding Rossmann-fold domains"/>
    <property type="match status" value="1"/>
</dbReference>
<evidence type="ECO:0000256" key="5">
    <source>
        <dbReference type="ARBA" id="ARBA00022801"/>
    </source>
</evidence>
<evidence type="ECO:0000259" key="12">
    <source>
        <dbReference type="Pfam" id="PF00763"/>
    </source>
</evidence>
<comment type="pathway">
    <text evidence="1 11">One-carbon metabolism; tetrahydrofolate interconversion.</text>
</comment>
<comment type="function">
    <text evidence="11">Catalyzes the oxidation of 5,10-methylenetetrahydrofolate to 5,10-methenyltetrahydrofolate and then the hydrolysis of 5,10-methenyltetrahydrofolate to 10-formyltetrahydrofolate.</text>
</comment>
<accession>A0ABY6CCJ9</accession>
<feature type="domain" description="Tetrahydrofolate dehydrogenase/cyclohydrolase NAD(P)-binding" evidence="13">
    <location>
        <begin position="135"/>
        <end position="272"/>
    </location>
</feature>
<evidence type="ECO:0000256" key="2">
    <source>
        <dbReference type="ARBA" id="ARBA00022563"/>
    </source>
</evidence>
<organism evidence="14 15">
    <name type="scientific">Devosia neptuniae</name>
    <dbReference type="NCBI Taxonomy" id="191302"/>
    <lineage>
        <taxon>Bacteria</taxon>
        <taxon>Pseudomonadati</taxon>
        <taxon>Pseudomonadota</taxon>
        <taxon>Alphaproteobacteria</taxon>
        <taxon>Hyphomicrobiales</taxon>
        <taxon>Devosiaceae</taxon>
        <taxon>Devosia</taxon>
    </lineage>
</organism>
<keyword evidence="7 11" id="KW-0560">Oxidoreductase</keyword>
<dbReference type="InterPro" id="IPR020631">
    <property type="entry name" value="THF_DH/CycHdrlase_NAD-bd_dom"/>
</dbReference>
<keyword evidence="9 11" id="KW-0486">Methionine biosynthesis</keyword>
<keyword evidence="10 11" id="KW-0511">Multifunctional enzyme</keyword>
<comment type="subunit">
    <text evidence="11">Homodimer.</text>
</comment>
<dbReference type="Gene3D" id="3.40.50.10860">
    <property type="entry name" value="Leucine Dehydrogenase, chain A, domain 1"/>
    <property type="match status" value="1"/>
</dbReference>
<feature type="binding site" evidence="11">
    <location>
        <begin position="160"/>
        <end position="162"/>
    </location>
    <ligand>
        <name>NADP(+)</name>
        <dbReference type="ChEBI" id="CHEBI:58349"/>
    </ligand>
</feature>
<dbReference type="Proteomes" id="UP001061862">
    <property type="component" value="Chromosome"/>
</dbReference>
<evidence type="ECO:0000256" key="9">
    <source>
        <dbReference type="ARBA" id="ARBA00023167"/>
    </source>
</evidence>
<comment type="similarity">
    <text evidence="11">Belongs to the tetrahydrofolate dehydrogenase/cyclohydrolase family.</text>
</comment>
<evidence type="ECO:0000256" key="10">
    <source>
        <dbReference type="ARBA" id="ARBA00023268"/>
    </source>
</evidence>
<dbReference type="InterPro" id="IPR036291">
    <property type="entry name" value="NAD(P)-bd_dom_sf"/>
</dbReference>
<evidence type="ECO:0000259" key="13">
    <source>
        <dbReference type="Pfam" id="PF02882"/>
    </source>
</evidence>
<comment type="caution">
    <text evidence="11">Lacks conserved residue(s) required for the propagation of feature annotation.</text>
</comment>
<reference evidence="14 15" key="1">
    <citation type="submission" date="2022-09" db="EMBL/GenBank/DDBJ databases">
        <title>Interaction between co-microsymbionts with complementary sets of symbiotic genes in legume-rhizobium systems.</title>
        <authorList>
            <person name="Safronova V."/>
            <person name="Sazanova A."/>
            <person name="Afonin A."/>
            <person name="Chirak E."/>
        </authorList>
    </citation>
    <scope>NUCLEOTIDE SEQUENCE [LARGE SCALE GENOMIC DNA]</scope>
    <source>
        <strain evidence="14 15">A18/4-1</strain>
    </source>
</reference>
<gene>
    <name evidence="11" type="primary">folD</name>
    <name evidence="14" type="ORF">N8A98_22615</name>
</gene>
<dbReference type="Pfam" id="PF00763">
    <property type="entry name" value="THF_DHG_CYH"/>
    <property type="match status" value="1"/>
</dbReference>
<comment type="catalytic activity">
    <reaction evidence="11">
        <text>(6R)-5,10-methylene-5,6,7,8-tetrahydrofolate + NADP(+) = (6R)-5,10-methenyltetrahydrofolate + NADPH</text>
        <dbReference type="Rhea" id="RHEA:22812"/>
        <dbReference type="ChEBI" id="CHEBI:15636"/>
        <dbReference type="ChEBI" id="CHEBI:57455"/>
        <dbReference type="ChEBI" id="CHEBI:57783"/>
        <dbReference type="ChEBI" id="CHEBI:58349"/>
        <dbReference type="EC" id="1.5.1.5"/>
    </reaction>
</comment>
<dbReference type="HAMAP" id="MF_01576">
    <property type="entry name" value="THF_DHG_CYH"/>
    <property type="match status" value="1"/>
</dbReference>
<evidence type="ECO:0000256" key="7">
    <source>
        <dbReference type="ARBA" id="ARBA00023002"/>
    </source>
</evidence>
<evidence type="ECO:0000256" key="8">
    <source>
        <dbReference type="ARBA" id="ARBA00023102"/>
    </source>
</evidence>
<evidence type="ECO:0000256" key="3">
    <source>
        <dbReference type="ARBA" id="ARBA00022605"/>
    </source>
</evidence>
<keyword evidence="2 11" id="KW-0554">One-carbon metabolism</keyword>
<dbReference type="PANTHER" id="PTHR48099:SF5">
    <property type="entry name" value="C-1-TETRAHYDROFOLATE SYNTHASE, CYTOPLASMIC"/>
    <property type="match status" value="1"/>
</dbReference>
<dbReference type="EC" id="1.5.1.5" evidence="11"/>
<evidence type="ECO:0000256" key="6">
    <source>
        <dbReference type="ARBA" id="ARBA00022857"/>
    </source>
</evidence>
<dbReference type="PANTHER" id="PTHR48099">
    <property type="entry name" value="C-1-TETRAHYDROFOLATE SYNTHASE, CYTOPLASMIC-RELATED"/>
    <property type="match status" value="1"/>
</dbReference>
<feature type="domain" description="Tetrahydrofolate dehydrogenase/cyclohydrolase catalytic" evidence="12">
    <location>
        <begin position="10"/>
        <end position="115"/>
    </location>
</feature>
<evidence type="ECO:0000256" key="11">
    <source>
        <dbReference type="HAMAP-Rule" id="MF_01576"/>
    </source>
</evidence>
<dbReference type="InterPro" id="IPR020630">
    <property type="entry name" value="THF_DH/CycHdrlase_cat_dom"/>
</dbReference>
<dbReference type="RefSeq" id="WP_262168699.1">
    <property type="nucleotide sequence ID" value="NZ_CP104965.1"/>
</dbReference>
<name>A0ABY6CCJ9_9HYPH</name>
<dbReference type="CDD" id="cd01080">
    <property type="entry name" value="NAD_bind_m-THF_DH_Cyclohyd"/>
    <property type="match status" value="1"/>
</dbReference>
<keyword evidence="4 11" id="KW-0658">Purine biosynthesis</keyword>
<dbReference type="PRINTS" id="PR00085">
    <property type="entry name" value="THFDHDRGNASE"/>
</dbReference>
<dbReference type="EC" id="3.5.4.9" evidence="11"/>
<keyword evidence="3 11" id="KW-0028">Amino-acid biosynthesis</keyword>
<evidence type="ECO:0000313" key="14">
    <source>
        <dbReference type="EMBL" id="UXN69964.1"/>
    </source>
</evidence>
<dbReference type="Pfam" id="PF02882">
    <property type="entry name" value="THF_DHG_CYH_C"/>
    <property type="match status" value="1"/>
</dbReference>
<keyword evidence="15" id="KW-1185">Reference proteome</keyword>
<protein>
    <recommendedName>
        <fullName evidence="11">Bifunctional protein FolD</fullName>
    </recommendedName>
    <domain>
        <recommendedName>
            <fullName evidence="11">Methylenetetrahydrofolate dehydrogenase</fullName>
            <ecNumber evidence="11">1.5.1.5</ecNumber>
        </recommendedName>
    </domain>
    <domain>
        <recommendedName>
            <fullName evidence="11">Methenyltetrahydrofolate cyclohydrolase</fullName>
            <ecNumber evidence="11">3.5.4.9</ecNumber>
        </recommendedName>
    </domain>
</protein>